<dbReference type="AlphaFoldDB" id="A0A855FZ71"/>
<comment type="caution">
    <text evidence="1">The sequence shown here is derived from an EMBL/GenBank/DDBJ whole genome shotgun (WGS) entry which is preliminary data.</text>
</comment>
<evidence type="ECO:0000313" key="1">
    <source>
        <dbReference type="EMBL" id="PIT61428.1"/>
    </source>
</evidence>
<proteinExistence type="predicted"/>
<protein>
    <submittedName>
        <fullName evidence="1">Uncharacterized protein</fullName>
    </submittedName>
</protein>
<dbReference type="EMBL" id="MEIU01000028">
    <property type="protein sequence ID" value="PIT61428.1"/>
    <property type="molecule type" value="Genomic_DNA"/>
</dbReference>
<name>A0A855FZ71_9NEIS</name>
<dbReference type="Proteomes" id="UP000230463">
    <property type="component" value="Unassembled WGS sequence"/>
</dbReference>
<organism evidence="1 2">
    <name type="scientific">Snodgrassella alvi</name>
    <dbReference type="NCBI Taxonomy" id="1196083"/>
    <lineage>
        <taxon>Bacteria</taxon>
        <taxon>Pseudomonadati</taxon>
        <taxon>Pseudomonadota</taxon>
        <taxon>Betaproteobacteria</taxon>
        <taxon>Neisseriales</taxon>
        <taxon>Neisseriaceae</taxon>
        <taxon>Snodgrassella</taxon>
    </lineage>
</organism>
<accession>A0A855FZ71</accession>
<evidence type="ECO:0000313" key="2">
    <source>
        <dbReference type="Proteomes" id="UP000230463"/>
    </source>
</evidence>
<gene>
    <name evidence="1" type="ORF">BHC57_01925</name>
</gene>
<reference evidence="1 2" key="1">
    <citation type="journal article" date="2017" name="MBio">
        <title>Type VI secretion-mediated competition in the bee gut microbiome.</title>
        <authorList>
            <person name="Steele M.I."/>
            <person name="Kwong W.K."/>
            <person name="Powell J.E."/>
            <person name="Whiteley M."/>
            <person name="Moran N.A."/>
        </authorList>
    </citation>
    <scope>NUCLEOTIDE SEQUENCE [LARGE SCALE GENOMIC DNA]</scope>
    <source>
        <strain evidence="1 2">HK3</strain>
    </source>
</reference>
<sequence>MVFAAVALGVNDGDEVVVLVIIQFGDGAGAVSMLNQLAVLVPAQVLLTTAGIGDFDDLSMRVVLVLGTLF</sequence>